<dbReference type="RefSeq" id="WP_086471167.1">
    <property type="nucleotide sequence ID" value="NZ_FXWK01000002.1"/>
</dbReference>
<dbReference type="CDD" id="cd16936">
    <property type="entry name" value="HATPase_RsbW-like"/>
    <property type="match status" value="1"/>
</dbReference>
<organism evidence="3 4">
    <name type="scientific">Devosia lucknowensis</name>
    <dbReference type="NCBI Taxonomy" id="1096929"/>
    <lineage>
        <taxon>Bacteria</taxon>
        <taxon>Pseudomonadati</taxon>
        <taxon>Pseudomonadota</taxon>
        <taxon>Alphaproteobacteria</taxon>
        <taxon>Hyphomicrobiales</taxon>
        <taxon>Devosiaceae</taxon>
        <taxon>Devosia</taxon>
    </lineage>
</organism>
<accession>A0A1Y6GBR7</accession>
<dbReference type="Pfam" id="PF13581">
    <property type="entry name" value="HATPase_c_2"/>
    <property type="match status" value="1"/>
</dbReference>
<evidence type="ECO:0000259" key="2">
    <source>
        <dbReference type="Pfam" id="PF13581"/>
    </source>
</evidence>
<reference evidence="4" key="1">
    <citation type="submission" date="2017-04" db="EMBL/GenBank/DDBJ databases">
        <authorList>
            <person name="Varghese N."/>
            <person name="Submissions S."/>
        </authorList>
    </citation>
    <scope>NUCLEOTIDE SEQUENCE [LARGE SCALE GENOMIC DNA]</scope>
</reference>
<evidence type="ECO:0000313" key="3">
    <source>
        <dbReference type="EMBL" id="SMQ85509.1"/>
    </source>
</evidence>
<dbReference type="Gene3D" id="3.30.565.10">
    <property type="entry name" value="Histidine kinase-like ATPase, C-terminal domain"/>
    <property type="match status" value="1"/>
</dbReference>
<proteinExistence type="predicted"/>
<dbReference type="PANTHER" id="PTHR35526">
    <property type="entry name" value="ANTI-SIGMA-F FACTOR RSBW-RELATED"/>
    <property type="match status" value="1"/>
</dbReference>
<dbReference type="OrthoDB" id="7507932at2"/>
<dbReference type="AlphaFoldDB" id="A0A1Y6GBR7"/>
<evidence type="ECO:0000313" key="4">
    <source>
        <dbReference type="Proteomes" id="UP000194474"/>
    </source>
</evidence>
<feature type="domain" description="Histidine kinase/HSP90-like ATPase" evidence="2">
    <location>
        <begin position="11"/>
        <end position="139"/>
    </location>
</feature>
<name>A0A1Y6GBR7_9HYPH</name>
<dbReference type="InterPro" id="IPR003594">
    <property type="entry name" value="HATPase_dom"/>
</dbReference>
<dbReference type="InterPro" id="IPR036890">
    <property type="entry name" value="HATPase_C_sf"/>
</dbReference>
<dbReference type="SUPFAM" id="SSF55874">
    <property type="entry name" value="ATPase domain of HSP90 chaperone/DNA topoisomerase II/histidine kinase"/>
    <property type="match status" value="1"/>
</dbReference>
<protein>
    <submittedName>
        <fullName evidence="3">Anti-sigma regulatory factor (Ser/Thr protein kinase)</fullName>
    </submittedName>
</protein>
<keyword evidence="4" id="KW-1185">Reference proteome</keyword>
<sequence>MPSSLSLKIDSDLAGVGPVARAVRALCSETLDELALDELELGVVEALNNVIKHGYAGQKGSLVQVRVGLKADKVVVEIIDRAPPMPQSALQPPDPWAGIDEGQPQDLPEGGMGLALIQMTMDEVAYSSRKGVNTLTLTKLLSRK</sequence>
<keyword evidence="3" id="KW-0808">Transferase</keyword>
<dbReference type="Proteomes" id="UP000194474">
    <property type="component" value="Unassembled WGS sequence"/>
</dbReference>
<dbReference type="PANTHER" id="PTHR35526:SF3">
    <property type="entry name" value="ANTI-SIGMA-F FACTOR RSBW"/>
    <property type="match status" value="1"/>
</dbReference>
<dbReference type="EMBL" id="FXWK01000002">
    <property type="protein sequence ID" value="SMQ85509.1"/>
    <property type="molecule type" value="Genomic_DNA"/>
</dbReference>
<keyword evidence="1" id="KW-0723">Serine/threonine-protein kinase</keyword>
<gene>
    <name evidence="3" type="ORF">SAMN06295905_2787</name>
</gene>
<evidence type="ECO:0000256" key="1">
    <source>
        <dbReference type="ARBA" id="ARBA00022527"/>
    </source>
</evidence>
<dbReference type="InterPro" id="IPR050267">
    <property type="entry name" value="Anti-sigma-factor_SerPK"/>
</dbReference>
<keyword evidence="3" id="KW-0418">Kinase</keyword>
<dbReference type="GO" id="GO:0004674">
    <property type="term" value="F:protein serine/threonine kinase activity"/>
    <property type="evidence" value="ECO:0007669"/>
    <property type="project" value="UniProtKB-KW"/>
</dbReference>